<reference evidence="2" key="1">
    <citation type="submission" date="2013-04" db="EMBL/GenBank/DDBJ databases">
        <authorList>
            <person name="Qu J."/>
            <person name="Murali S.C."/>
            <person name="Bandaranaike D."/>
            <person name="Bellair M."/>
            <person name="Blankenburg K."/>
            <person name="Chao H."/>
            <person name="Dinh H."/>
            <person name="Doddapaneni H."/>
            <person name="Downs B."/>
            <person name="Dugan-Rocha S."/>
            <person name="Elkadiri S."/>
            <person name="Gnanaolivu R.D."/>
            <person name="Hernandez B."/>
            <person name="Javaid M."/>
            <person name="Jayaseelan J.C."/>
            <person name="Lee S."/>
            <person name="Li M."/>
            <person name="Ming W."/>
            <person name="Munidasa M."/>
            <person name="Muniz J."/>
            <person name="Nguyen L."/>
            <person name="Ongeri F."/>
            <person name="Osuji N."/>
            <person name="Pu L.-L."/>
            <person name="Puazo M."/>
            <person name="Qu C."/>
            <person name="Quiroz J."/>
            <person name="Raj R."/>
            <person name="Weissenberger G."/>
            <person name="Xin Y."/>
            <person name="Zou X."/>
            <person name="Han Y."/>
            <person name="Richards S."/>
            <person name="Worley K."/>
            <person name="Muzny D."/>
            <person name="Gibbs R."/>
        </authorList>
    </citation>
    <scope>NUCLEOTIDE SEQUENCE</scope>
    <source>
        <strain evidence="2">Sampled in the wild</strain>
    </source>
</reference>
<comment type="caution">
    <text evidence="2">The sequence shown here is derived from an EMBL/GenBank/DDBJ whole genome shotgun (WGS) entry which is preliminary data.</text>
</comment>
<protein>
    <recommendedName>
        <fullName evidence="4">Sperm surface protein Sp17</fullName>
    </recommendedName>
</protein>
<feature type="region of interest" description="Disordered" evidence="1">
    <location>
        <begin position="38"/>
        <end position="83"/>
    </location>
</feature>
<evidence type="ECO:0000256" key="1">
    <source>
        <dbReference type="SAM" id="MobiDB-lite"/>
    </source>
</evidence>
<keyword evidence="3" id="KW-1185">Reference proteome</keyword>
<proteinExistence type="predicted"/>
<dbReference type="EMBL" id="KZ308273">
    <property type="protein sequence ID" value="KAG8226248.1"/>
    <property type="molecule type" value="Genomic_DNA"/>
</dbReference>
<evidence type="ECO:0008006" key="4">
    <source>
        <dbReference type="Google" id="ProtNLM"/>
    </source>
</evidence>
<organism evidence="2 3">
    <name type="scientific">Ladona fulva</name>
    <name type="common">Scarce chaser dragonfly</name>
    <name type="synonym">Libellula fulva</name>
    <dbReference type="NCBI Taxonomy" id="123851"/>
    <lineage>
        <taxon>Eukaryota</taxon>
        <taxon>Metazoa</taxon>
        <taxon>Ecdysozoa</taxon>
        <taxon>Arthropoda</taxon>
        <taxon>Hexapoda</taxon>
        <taxon>Insecta</taxon>
        <taxon>Pterygota</taxon>
        <taxon>Palaeoptera</taxon>
        <taxon>Odonata</taxon>
        <taxon>Epiprocta</taxon>
        <taxon>Anisoptera</taxon>
        <taxon>Libelluloidea</taxon>
        <taxon>Libellulidae</taxon>
        <taxon>Ladona</taxon>
    </lineage>
</organism>
<dbReference type="PROSITE" id="PS50096">
    <property type="entry name" value="IQ"/>
    <property type="match status" value="1"/>
</dbReference>
<name>A0A8K0NYJ3_LADFU</name>
<dbReference type="SMART" id="SM00015">
    <property type="entry name" value="IQ"/>
    <property type="match status" value="1"/>
</dbReference>
<dbReference type="Pfam" id="PF00612">
    <property type="entry name" value="IQ"/>
    <property type="match status" value="1"/>
</dbReference>
<reference evidence="2" key="2">
    <citation type="submission" date="2017-10" db="EMBL/GenBank/DDBJ databases">
        <title>Ladona fulva Genome sequencing and assembly.</title>
        <authorList>
            <person name="Murali S."/>
            <person name="Richards S."/>
            <person name="Bandaranaike D."/>
            <person name="Bellair M."/>
            <person name="Blankenburg K."/>
            <person name="Chao H."/>
            <person name="Dinh H."/>
            <person name="Doddapaneni H."/>
            <person name="Dugan-Rocha S."/>
            <person name="Elkadiri S."/>
            <person name="Gnanaolivu R."/>
            <person name="Hernandez B."/>
            <person name="Skinner E."/>
            <person name="Javaid M."/>
            <person name="Lee S."/>
            <person name="Li M."/>
            <person name="Ming W."/>
            <person name="Munidasa M."/>
            <person name="Muniz J."/>
            <person name="Nguyen L."/>
            <person name="Hughes D."/>
            <person name="Osuji N."/>
            <person name="Pu L.-L."/>
            <person name="Puazo M."/>
            <person name="Qu C."/>
            <person name="Quiroz J."/>
            <person name="Raj R."/>
            <person name="Weissenberger G."/>
            <person name="Xin Y."/>
            <person name="Zou X."/>
            <person name="Han Y."/>
            <person name="Worley K."/>
            <person name="Muzny D."/>
            <person name="Gibbs R."/>
        </authorList>
    </citation>
    <scope>NUCLEOTIDE SEQUENCE</scope>
    <source>
        <strain evidence="2">Sampled in the wild</strain>
    </source>
</reference>
<dbReference type="AlphaFoldDB" id="A0A8K0NYJ3"/>
<dbReference type="InterPro" id="IPR000048">
    <property type="entry name" value="IQ_motif_EF-hand-BS"/>
</dbReference>
<evidence type="ECO:0000313" key="2">
    <source>
        <dbReference type="EMBL" id="KAG8226248.1"/>
    </source>
</evidence>
<dbReference type="Proteomes" id="UP000792457">
    <property type="component" value="Unassembled WGS sequence"/>
</dbReference>
<gene>
    <name evidence="2" type="ORF">J437_LFUL004805</name>
</gene>
<dbReference type="Gene3D" id="1.20.5.190">
    <property type="match status" value="1"/>
</dbReference>
<evidence type="ECO:0000313" key="3">
    <source>
        <dbReference type="Proteomes" id="UP000792457"/>
    </source>
</evidence>
<feature type="compositionally biased region" description="Polar residues" evidence="1">
    <location>
        <begin position="46"/>
        <end position="59"/>
    </location>
</feature>
<sequence length="83" mass="9505">MIKTESVWVKKYLNITCTENLENEEEQAAIKIQAAFRGHQTRKTMKSGTGDNNDTQEQSTAEEKAAMEAEFSPEDEEYWSVKT</sequence>
<accession>A0A8K0NYJ3</accession>
<feature type="compositionally biased region" description="Acidic residues" evidence="1">
    <location>
        <begin position="71"/>
        <end position="83"/>
    </location>
</feature>